<dbReference type="AlphaFoldDB" id="A0A495X4J6"/>
<organism evidence="6 7">
    <name type="scientific">Saccharothrix variisporea</name>
    <dbReference type="NCBI Taxonomy" id="543527"/>
    <lineage>
        <taxon>Bacteria</taxon>
        <taxon>Bacillati</taxon>
        <taxon>Actinomycetota</taxon>
        <taxon>Actinomycetes</taxon>
        <taxon>Pseudonocardiales</taxon>
        <taxon>Pseudonocardiaceae</taxon>
        <taxon>Saccharothrix</taxon>
    </lineage>
</organism>
<dbReference type="GO" id="GO:0006355">
    <property type="term" value="P:regulation of DNA-templated transcription"/>
    <property type="evidence" value="ECO:0007669"/>
    <property type="project" value="InterPro"/>
</dbReference>
<evidence type="ECO:0000313" key="7">
    <source>
        <dbReference type="Proteomes" id="UP000272729"/>
    </source>
</evidence>
<dbReference type="Pfam" id="PF03704">
    <property type="entry name" value="BTAD"/>
    <property type="match status" value="1"/>
</dbReference>
<dbReference type="Gene3D" id="3.40.50.300">
    <property type="entry name" value="P-loop containing nucleotide triphosphate hydrolases"/>
    <property type="match status" value="1"/>
</dbReference>
<dbReference type="InterPro" id="IPR027417">
    <property type="entry name" value="P-loop_NTPase"/>
</dbReference>
<dbReference type="SUPFAM" id="SSF52540">
    <property type="entry name" value="P-loop containing nucleoside triphosphate hydrolases"/>
    <property type="match status" value="1"/>
</dbReference>
<sequence length="978" mass="108340">MEVLFKILGRTRVRHQSGFTDEWGKPKERAVLAVLLLHIGRPVAVRTLAEWVWPDGSGPRDPAATLSTYIARIRAAMKQWDLPGSLATEEGAYRFTADPAFVDYHAFQRCLRDGRRLVRGGEHEAALDLVDSALRLWDGDPLADLDTDRARNQRLVMVRDQWLPAVDTMLEGLAELGDHDEVLRLLDTAQAEHDMDVQLAKRRLQALYALDRQEDAVRYLHDFHRRARAADEPERADELRRFHDGILDTPPRPTRRPAGVVPPRHLPYDVDGFAGHTELIAELDALIGGRPKPRLIALDGLPGVGKTALAVHWAHRVRDRFPDGFWFVNLGGFGDGPSTTEEEVVTGLLEALHVPIDRLPGTAARRARLRDLLSTKRMLVLLDNAADDEHVHGLLSLLSGSVVVVTSRVRLSGLTLRHGARCFTVSPLDHDLACRWLHDRLGARANAEPDAVEQLAALAGGLPLALGIIGEHVAAQPRKPLRDFVNRLRARRSILDLRISGGRAMVSLRAVFDCSYRELSPQLRRLFRLVGRYPGQSVPVAVAAALAGAPEDEVHDQLEALVWARLLEAREGDRYALHDLLRHYAVEQFEADDGEAVRRMLDWFLHTAHNAELCIYPHREGVPMLERAPGVVPHTFDDPESAMDWYARERGELSAVCQFAAAHGFNEHLWRLSNAMEVLMRLGFKDEVVQALRAAVRAARAAGDRFGEAGSLSNLGFALSRFNDHDEADRCHREAHAIALEIGDRVGVAVALRNMAERLAMTGDTGPALEMFQRALAIARETDDLDTEAGVLHRMGEALRLGGRTQEAIVQLHLAWSLRERIGDRAGAGATLACLAAAHHEQGDHYGALSLAHRAALELHQVREVSLEAQAHLTLAAVNRDLDELETAESYAAGAVELARTARDPVRQAAAFDLVAQVQWRRGEHLAARRNWEAALELYAALDDARAGAIEAQLAEWTEPQVPRGRTSESVTDSSAFK</sequence>
<dbReference type="Pfam" id="PF00931">
    <property type="entry name" value="NB-ARC"/>
    <property type="match status" value="1"/>
</dbReference>
<protein>
    <submittedName>
        <fullName evidence="6">DNA-binding SARP family transcriptional activator</fullName>
    </submittedName>
</protein>
<dbReference type="InterPro" id="IPR011990">
    <property type="entry name" value="TPR-like_helical_dom_sf"/>
</dbReference>
<dbReference type="SMART" id="SM00028">
    <property type="entry name" value="TPR"/>
    <property type="match status" value="5"/>
</dbReference>
<dbReference type="SUPFAM" id="SSF48452">
    <property type="entry name" value="TPR-like"/>
    <property type="match status" value="3"/>
</dbReference>
<keyword evidence="2 6" id="KW-0238">DNA-binding</keyword>
<accession>A0A495X4J6</accession>
<proteinExistence type="inferred from homology"/>
<comment type="caution">
    <text evidence="6">The sequence shown here is derived from an EMBL/GenBank/DDBJ whole genome shotgun (WGS) entry which is preliminary data.</text>
</comment>
<feature type="region of interest" description="Disordered" evidence="3">
    <location>
        <begin position="958"/>
        <end position="978"/>
    </location>
</feature>
<dbReference type="InterPro" id="IPR019734">
    <property type="entry name" value="TPR_rpt"/>
</dbReference>
<dbReference type="InterPro" id="IPR002182">
    <property type="entry name" value="NB-ARC"/>
</dbReference>
<dbReference type="InterPro" id="IPR005158">
    <property type="entry name" value="BTAD"/>
</dbReference>
<dbReference type="Proteomes" id="UP000272729">
    <property type="component" value="Unassembled WGS sequence"/>
</dbReference>
<evidence type="ECO:0000259" key="5">
    <source>
        <dbReference type="SMART" id="SM01043"/>
    </source>
</evidence>
<name>A0A495X4J6_9PSEU</name>
<dbReference type="Gene3D" id="1.25.40.10">
    <property type="entry name" value="Tetratricopeptide repeat domain"/>
    <property type="match status" value="2"/>
</dbReference>
<reference evidence="6 7" key="1">
    <citation type="submission" date="2018-10" db="EMBL/GenBank/DDBJ databases">
        <title>Sequencing the genomes of 1000 actinobacteria strains.</title>
        <authorList>
            <person name="Klenk H.-P."/>
        </authorList>
    </citation>
    <scope>NUCLEOTIDE SEQUENCE [LARGE SCALE GENOMIC DNA]</scope>
    <source>
        <strain evidence="6 7">DSM 43911</strain>
    </source>
</reference>
<dbReference type="SMART" id="SM00862">
    <property type="entry name" value="Trans_reg_C"/>
    <property type="match status" value="1"/>
</dbReference>
<dbReference type="EMBL" id="RBXR01000001">
    <property type="protein sequence ID" value="RKT68466.1"/>
    <property type="molecule type" value="Genomic_DNA"/>
</dbReference>
<dbReference type="PANTHER" id="PTHR47691">
    <property type="entry name" value="REGULATOR-RELATED"/>
    <property type="match status" value="1"/>
</dbReference>
<dbReference type="GO" id="GO:0003677">
    <property type="term" value="F:DNA binding"/>
    <property type="evidence" value="ECO:0007669"/>
    <property type="project" value="UniProtKB-KW"/>
</dbReference>
<dbReference type="Pfam" id="PF13424">
    <property type="entry name" value="TPR_12"/>
    <property type="match status" value="1"/>
</dbReference>
<evidence type="ECO:0000313" key="6">
    <source>
        <dbReference type="EMBL" id="RKT68466.1"/>
    </source>
</evidence>
<evidence type="ECO:0000256" key="1">
    <source>
        <dbReference type="ARBA" id="ARBA00005820"/>
    </source>
</evidence>
<dbReference type="SMART" id="SM01043">
    <property type="entry name" value="BTAD"/>
    <property type="match status" value="1"/>
</dbReference>
<dbReference type="PRINTS" id="PR00364">
    <property type="entry name" value="DISEASERSIST"/>
</dbReference>
<dbReference type="InterPro" id="IPR016032">
    <property type="entry name" value="Sig_transdc_resp-reg_C-effctor"/>
</dbReference>
<dbReference type="GO" id="GO:0043531">
    <property type="term" value="F:ADP binding"/>
    <property type="evidence" value="ECO:0007669"/>
    <property type="project" value="InterPro"/>
</dbReference>
<dbReference type="SUPFAM" id="SSF46894">
    <property type="entry name" value="C-terminal effector domain of the bipartite response regulators"/>
    <property type="match status" value="1"/>
</dbReference>
<comment type="similarity">
    <text evidence="1">Belongs to the AfsR/DnrI/RedD regulatory family.</text>
</comment>
<feature type="compositionally biased region" description="Polar residues" evidence="3">
    <location>
        <begin position="968"/>
        <end position="978"/>
    </location>
</feature>
<dbReference type="InterPro" id="IPR001867">
    <property type="entry name" value="OmpR/PhoB-type_DNA-bd"/>
</dbReference>
<dbReference type="PANTHER" id="PTHR47691:SF3">
    <property type="entry name" value="HTH-TYPE TRANSCRIPTIONAL REGULATOR RV0890C-RELATED"/>
    <property type="match status" value="1"/>
</dbReference>
<feature type="domain" description="OmpR/PhoB-type" evidence="4">
    <location>
        <begin position="20"/>
        <end position="95"/>
    </location>
</feature>
<evidence type="ECO:0000256" key="2">
    <source>
        <dbReference type="ARBA" id="ARBA00023125"/>
    </source>
</evidence>
<gene>
    <name evidence="6" type="ORF">DFJ66_1651</name>
</gene>
<dbReference type="GO" id="GO:0000160">
    <property type="term" value="P:phosphorelay signal transduction system"/>
    <property type="evidence" value="ECO:0007669"/>
    <property type="project" value="InterPro"/>
</dbReference>
<dbReference type="InterPro" id="IPR036388">
    <property type="entry name" value="WH-like_DNA-bd_sf"/>
</dbReference>
<evidence type="ECO:0000256" key="3">
    <source>
        <dbReference type="SAM" id="MobiDB-lite"/>
    </source>
</evidence>
<evidence type="ECO:0000259" key="4">
    <source>
        <dbReference type="SMART" id="SM00862"/>
    </source>
</evidence>
<feature type="domain" description="Bacterial transcriptional activator" evidence="5">
    <location>
        <begin position="102"/>
        <end position="247"/>
    </location>
</feature>
<keyword evidence="7" id="KW-1185">Reference proteome</keyword>
<dbReference type="Gene3D" id="1.10.10.10">
    <property type="entry name" value="Winged helix-like DNA-binding domain superfamily/Winged helix DNA-binding domain"/>
    <property type="match status" value="2"/>
</dbReference>